<dbReference type="Proteomes" id="UP000243661">
    <property type="component" value="Unassembled WGS sequence"/>
</dbReference>
<dbReference type="InterPro" id="IPR050428">
    <property type="entry name" value="TCS_sensor_his_kinase"/>
</dbReference>
<dbReference type="Gene3D" id="3.30.565.10">
    <property type="entry name" value="Histidine kinase-like ATPase, C-terminal domain"/>
    <property type="match status" value="1"/>
</dbReference>
<keyword evidence="9" id="KW-0067">ATP-binding</keyword>
<evidence type="ECO:0000256" key="4">
    <source>
        <dbReference type="ARBA" id="ARBA00022553"/>
    </source>
</evidence>
<keyword evidence="11" id="KW-0902">Two-component regulatory system</keyword>
<accession>A0A1C4GXG6</accession>
<protein>
    <recommendedName>
        <fullName evidence="3">histidine kinase</fullName>
        <ecNumber evidence="3">2.7.13.3</ecNumber>
    </recommendedName>
</protein>
<evidence type="ECO:0000256" key="5">
    <source>
        <dbReference type="ARBA" id="ARBA00022679"/>
    </source>
</evidence>
<dbReference type="OrthoDB" id="9809766at2"/>
<dbReference type="InterPro" id="IPR005467">
    <property type="entry name" value="His_kinase_dom"/>
</dbReference>
<keyword evidence="12 13" id="KW-0472">Membrane</keyword>
<dbReference type="InterPro" id="IPR036890">
    <property type="entry name" value="HATPase_C_sf"/>
</dbReference>
<dbReference type="Gene3D" id="1.10.287.130">
    <property type="match status" value="1"/>
</dbReference>
<evidence type="ECO:0000256" key="11">
    <source>
        <dbReference type="ARBA" id="ARBA00023012"/>
    </source>
</evidence>
<dbReference type="EMBL" id="FMBK01000011">
    <property type="protein sequence ID" value="SCC72605.1"/>
    <property type="molecule type" value="Genomic_DNA"/>
</dbReference>
<evidence type="ECO:0000256" key="10">
    <source>
        <dbReference type="ARBA" id="ARBA00022989"/>
    </source>
</evidence>
<dbReference type="InterPro" id="IPR003594">
    <property type="entry name" value="HATPase_dom"/>
</dbReference>
<keyword evidence="6 13" id="KW-0812">Transmembrane</keyword>
<evidence type="ECO:0000256" key="8">
    <source>
        <dbReference type="ARBA" id="ARBA00022777"/>
    </source>
</evidence>
<dbReference type="PROSITE" id="PS50109">
    <property type="entry name" value="HIS_KIN"/>
    <property type="match status" value="1"/>
</dbReference>
<evidence type="ECO:0000259" key="14">
    <source>
        <dbReference type="PROSITE" id="PS50109"/>
    </source>
</evidence>
<dbReference type="RefSeq" id="WP_092720575.1">
    <property type="nucleotide sequence ID" value="NZ_FMBK01000011.1"/>
</dbReference>
<dbReference type="CDD" id="cd00082">
    <property type="entry name" value="HisKA"/>
    <property type="match status" value="1"/>
</dbReference>
<dbReference type="GO" id="GO:0005886">
    <property type="term" value="C:plasma membrane"/>
    <property type="evidence" value="ECO:0007669"/>
    <property type="project" value="TreeGrafter"/>
</dbReference>
<evidence type="ECO:0000313" key="15">
    <source>
        <dbReference type="EMBL" id="SCC72605.1"/>
    </source>
</evidence>
<dbReference type="PANTHER" id="PTHR45436:SF14">
    <property type="entry name" value="SENSOR PROTEIN QSEC"/>
    <property type="match status" value="1"/>
</dbReference>
<organism evidence="15 16">
    <name type="scientific">Acinetobacter albensis</name>
    <dbReference type="NCBI Taxonomy" id="1673609"/>
    <lineage>
        <taxon>Bacteria</taxon>
        <taxon>Pseudomonadati</taxon>
        <taxon>Pseudomonadota</taxon>
        <taxon>Gammaproteobacteria</taxon>
        <taxon>Moraxellales</taxon>
        <taxon>Moraxellaceae</taxon>
        <taxon>Acinetobacter</taxon>
    </lineage>
</organism>
<dbReference type="PANTHER" id="PTHR45436">
    <property type="entry name" value="SENSOR HISTIDINE KINASE YKOH"/>
    <property type="match status" value="1"/>
</dbReference>
<dbReference type="GO" id="GO:0005524">
    <property type="term" value="F:ATP binding"/>
    <property type="evidence" value="ECO:0007669"/>
    <property type="project" value="UniProtKB-KW"/>
</dbReference>
<sequence length="447" mass="51130">MANLVSLQSKLVKTSLFSSMVAGMLALLLFVAISLYQTMQVQDQLMDEVSDMLLISDVTRAAGQQVDELSDEFDIQYLLKDQHQVLTQSKDFYIEKHSKAFDDNWIPGYHFIWQDQQLWRTYVAEDSELKMSVWVMQPIGQRFKELAQNMLLYGVILILLWLLQWGILHYSVKRQFKIIHQLSKDIAEKNADDLAPIQQKAPQLKELQPMVWQLNQLLQRLQQSLLAEQRFTADASHELRSPLSAIQMRLQVLKRKYPDLSQDLVSMQNDVNRGTQVLENLLLLARLDPTNTSQLPKTQVNLQLLVTEVLGALQPFSLEKKTDINSQVESQLFILANEKLLFSCLRNLIDNAIRYTPINGQVMIQVYQHEDKIMIRIDDNGQGVTPEVLTHLGERFYRVLGTKTQGSGLGISICKKIIDLHQGDISFSQSSYGGLSVLLQLPLTLHA</sequence>
<keyword evidence="5" id="KW-0808">Transferase</keyword>
<evidence type="ECO:0000256" key="9">
    <source>
        <dbReference type="ARBA" id="ARBA00022840"/>
    </source>
</evidence>
<dbReference type="PRINTS" id="PR00344">
    <property type="entry name" value="BCTRLSENSOR"/>
</dbReference>
<dbReference type="AlphaFoldDB" id="A0A1C4GXG6"/>
<dbReference type="SMART" id="SM00388">
    <property type="entry name" value="HisKA"/>
    <property type="match status" value="1"/>
</dbReference>
<comment type="catalytic activity">
    <reaction evidence="1">
        <text>ATP + protein L-histidine = ADP + protein N-phospho-L-histidine.</text>
        <dbReference type="EC" id="2.7.13.3"/>
    </reaction>
</comment>
<keyword evidence="8 15" id="KW-0418">Kinase</keyword>
<dbReference type="SUPFAM" id="SSF55874">
    <property type="entry name" value="ATPase domain of HSP90 chaperone/DNA topoisomerase II/histidine kinase"/>
    <property type="match status" value="1"/>
</dbReference>
<dbReference type="Pfam" id="PF02518">
    <property type="entry name" value="HATPase_c"/>
    <property type="match status" value="1"/>
</dbReference>
<feature type="transmembrane region" description="Helical" evidence="13">
    <location>
        <begin position="151"/>
        <end position="172"/>
    </location>
</feature>
<evidence type="ECO:0000256" key="1">
    <source>
        <dbReference type="ARBA" id="ARBA00000085"/>
    </source>
</evidence>
<name>A0A1C4GXG6_9GAMM</name>
<feature type="transmembrane region" description="Helical" evidence="13">
    <location>
        <begin position="16"/>
        <end position="36"/>
    </location>
</feature>
<reference evidence="15 16" key="1">
    <citation type="submission" date="2016-08" db="EMBL/GenBank/DDBJ databases">
        <authorList>
            <person name="Seilhamer J.J."/>
        </authorList>
    </citation>
    <scope>NUCLEOTIDE SEQUENCE [LARGE SCALE GENOMIC DNA]</scope>
    <source>
        <strain evidence="15 16">ANC 4874</strain>
    </source>
</reference>
<dbReference type="Pfam" id="PF00512">
    <property type="entry name" value="HisKA"/>
    <property type="match status" value="1"/>
</dbReference>
<evidence type="ECO:0000256" key="13">
    <source>
        <dbReference type="SAM" id="Phobius"/>
    </source>
</evidence>
<dbReference type="InterPro" id="IPR003661">
    <property type="entry name" value="HisK_dim/P_dom"/>
</dbReference>
<dbReference type="EC" id="2.7.13.3" evidence="3"/>
<gene>
    <name evidence="15" type="ORF">GA0116959_11111</name>
</gene>
<evidence type="ECO:0000256" key="7">
    <source>
        <dbReference type="ARBA" id="ARBA00022741"/>
    </source>
</evidence>
<keyword evidence="7" id="KW-0547">Nucleotide-binding</keyword>
<dbReference type="SMART" id="SM00387">
    <property type="entry name" value="HATPase_c"/>
    <property type="match status" value="1"/>
</dbReference>
<evidence type="ECO:0000256" key="3">
    <source>
        <dbReference type="ARBA" id="ARBA00012438"/>
    </source>
</evidence>
<evidence type="ECO:0000313" key="16">
    <source>
        <dbReference type="Proteomes" id="UP000243661"/>
    </source>
</evidence>
<dbReference type="GO" id="GO:0000155">
    <property type="term" value="F:phosphorelay sensor kinase activity"/>
    <property type="evidence" value="ECO:0007669"/>
    <property type="project" value="InterPro"/>
</dbReference>
<keyword evidence="10 13" id="KW-1133">Transmembrane helix</keyword>
<dbReference type="InterPro" id="IPR036097">
    <property type="entry name" value="HisK_dim/P_sf"/>
</dbReference>
<evidence type="ECO:0000256" key="2">
    <source>
        <dbReference type="ARBA" id="ARBA00004141"/>
    </source>
</evidence>
<comment type="subcellular location">
    <subcellularLocation>
        <location evidence="2">Membrane</location>
        <topology evidence="2">Multi-pass membrane protein</topology>
    </subcellularLocation>
</comment>
<dbReference type="CDD" id="cd00075">
    <property type="entry name" value="HATPase"/>
    <property type="match status" value="1"/>
</dbReference>
<dbReference type="SUPFAM" id="SSF47384">
    <property type="entry name" value="Homodimeric domain of signal transducing histidine kinase"/>
    <property type="match status" value="1"/>
</dbReference>
<proteinExistence type="predicted"/>
<dbReference type="InterPro" id="IPR004358">
    <property type="entry name" value="Sig_transdc_His_kin-like_C"/>
</dbReference>
<evidence type="ECO:0000256" key="6">
    <source>
        <dbReference type="ARBA" id="ARBA00022692"/>
    </source>
</evidence>
<keyword evidence="4" id="KW-0597">Phosphoprotein</keyword>
<feature type="domain" description="Histidine kinase" evidence="14">
    <location>
        <begin position="234"/>
        <end position="445"/>
    </location>
</feature>
<evidence type="ECO:0000256" key="12">
    <source>
        <dbReference type="ARBA" id="ARBA00023136"/>
    </source>
</evidence>